<evidence type="ECO:0000256" key="3">
    <source>
        <dbReference type="ARBA" id="ARBA00022618"/>
    </source>
</evidence>
<dbReference type="Gene3D" id="3.40.1190.10">
    <property type="entry name" value="Mur-like, catalytic domain"/>
    <property type="match status" value="1"/>
</dbReference>
<dbReference type="NCBIfam" id="TIGR01143">
    <property type="entry name" value="murF"/>
    <property type="match status" value="1"/>
</dbReference>
<dbReference type="InterPro" id="IPR036565">
    <property type="entry name" value="Mur-like_cat_sf"/>
</dbReference>
<evidence type="ECO:0000313" key="16">
    <source>
        <dbReference type="Proteomes" id="UP000003560"/>
    </source>
</evidence>
<dbReference type="GO" id="GO:0005737">
    <property type="term" value="C:cytoplasm"/>
    <property type="evidence" value="ECO:0007669"/>
    <property type="project" value="UniProtKB-SubCell"/>
</dbReference>
<evidence type="ECO:0000256" key="6">
    <source>
        <dbReference type="ARBA" id="ARBA00022960"/>
    </source>
</evidence>
<comment type="subcellular location">
    <subcellularLocation>
        <location evidence="10 11">Cytoplasm</location>
    </subcellularLocation>
</comment>
<reference evidence="15 16" key="2">
    <citation type="submission" date="2008-10" db="EMBL/GenBank/DDBJ databases">
        <authorList>
            <person name="Fulton L."/>
            <person name="Clifton S."/>
            <person name="Fulton B."/>
            <person name="Xu J."/>
            <person name="Minx P."/>
            <person name="Pepin K.H."/>
            <person name="Johnson M."/>
            <person name="Thiruvilangam P."/>
            <person name="Bhonagiri V."/>
            <person name="Nash W.E."/>
            <person name="Mardis E.R."/>
            <person name="Wilson R.K."/>
        </authorList>
    </citation>
    <scope>NUCLEOTIDE SEQUENCE [LARGE SCALE GENOMIC DNA]</scope>
    <source>
        <strain evidence="15 16">DSM 13279</strain>
    </source>
</reference>
<evidence type="ECO:0000256" key="11">
    <source>
        <dbReference type="RuleBase" id="RU004136"/>
    </source>
</evidence>
<feature type="domain" description="Mur ligase N-terminal catalytic" evidence="12">
    <location>
        <begin position="28"/>
        <end position="88"/>
    </location>
</feature>
<name>B6GCZ0_9ACTN</name>
<keyword evidence="1 10" id="KW-0963">Cytoplasm</keyword>
<evidence type="ECO:0000256" key="7">
    <source>
        <dbReference type="ARBA" id="ARBA00022984"/>
    </source>
</evidence>
<keyword evidence="3 10" id="KW-0132">Cell division</keyword>
<dbReference type="Pfam" id="PF02875">
    <property type="entry name" value="Mur_ligase_C"/>
    <property type="match status" value="1"/>
</dbReference>
<dbReference type="Pfam" id="PF08245">
    <property type="entry name" value="Mur_ligase_M"/>
    <property type="match status" value="1"/>
</dbReference>
<dbReference type="InterPro" id="IPR036615">
    <property type="entry name" value="Mur_ligase_C_dom_sf"/>
</dbReference>
<dbReference type="PANTHER" id="PTHR43024:SF1">
    <property type="entry name" value="UDP-N-ACETYLMURAMOYL-TRIPEPTIDE--D-ALANYL-D-ALANINE LIGASE"/>
    <property type="match status" value="1"/>
</dbReference>
<dbReference type="Pfam" id="PF01225">
    <property type="entry name" value="Mur_ligase"/>
    <property type="match status" value="1"/>
</dbReference>
<keyword evidence="16" id="KW-1185">Reference proteome</keyword>
<sequence length="482" mass="51069">MVEIAVKYLESTTGARLAAGDPDRMCRGVTIDSRVVEPDAIFVAFPGERVDGNDFALKAIELGAGAVVMTRDPEDEVVAMARDRGCAVLTCDDPTEFLLRLAQGYRARLRCTVIGVTGSIGKTTTKDVLAACLSKRYRVHATAGNYNNLIGLPLTILSAPADTQMLVLEMGMNDFGEISRLTACAQPTFGIITKVGTSHIGMLGSREGIARAKAEIVEGMPPSAENFEGHHSALVLHGEDDFTPYIIERYARPAGIDVVLAGTSTDDDVCATHIELDEDGRAHFDITFEDGSSFKTHLSIPGAQSVPNALFAAAVAHRLGVPAFEIDEAFASLEMTGRRAQVRHAACGARVIDDSYNASPESMAAGLDLLGSLPCSGTRIAVLGEMGEMGDEAPRLHALTGAYAAAKRPGLLICVGGELADEMAAAARLMGMDEGDVQVVPSCDVLIKRFAGVLGVRDLVLVKGSRFVGLDRFVEEVCADAR</sequence>
<dbReference type="Gene3D" id="3.40.1390.10">
    <property type="entry name" value="MurE/MurF, N-terminal domain"/>
    <property type="match status" value="1"/>
</dbReference>
<dbReference type="AlphaFoldDB" id="B6GCZ0"/>
<comment type="caution">
    <text evidence="15">The sequence shown here is derived from an EMBL/GenBank/DDBJ whole genome shotgun (WGS) entry which is preliminary data.</text>
</comment>
<keyword evidence="2 10" id="KW-0436">Ligase</keyword>
<organism evidence="15 16">
    <name type="scientific">Collinsella stercoris DSM 13279</name>
    <dbReference type="NCBI Taxonomy" id="445975"/>
    <lineage>
        <taxon>Bacteria</taxon>
        <taxon>Bacillati</taxon>
        <taxon>Actinomycetota</taxon>
        <taxon>Coriobacteriia</taxon>
        <taxon>Coriobacteriales</taxon>
        <taxon>Coriobacteriaceae</taxon>
        <taxon>Collinsella</taxon>
    </lineage>
</organism>
<dbReference type="InterPro" id="IPR000713">
    <property type="entry name" value="Mur_ligase_N"/>
</dbReference>
<dbReference type="GO" id="GO:0009252">
    <property type="term" value="P:peptidoglycan biosynthetic process"/>
    <property type="evidence" value="ECO:0007669"/>
    <property type="project" value="UniProtKB-UniRule"/>
</dbReference>
<dbReference type="InterPro" id="IPR005863">
    <property type="entry name" value="UDP-N-AcMur_synth"/>
</dbReference>
<evidence type="ECO:0000259" key="14">
    <source>
        <dbReference type="Pfam" id="PF08245"/>
    </source>
</evidence>
<keyword evidence="7 10" id="KW-0573">Peptidoglycan synthesis</keyword>
<dbReference type="eggNOG" id="COG0770">
    <property type="taxonomic scope" value="Bacteria"/>
</dbReference>
<reference evidence="15 16" key="1">
    <citation type="submission" date="2008-10" db="EMBL/GenBank/DDBJ databases">
        <title>Draft genome sequence of Collinsella stercoris (DSM 13279).</title>
        <authorList>
            <person name="Sudarsanam P."/>
            <person name="Ley R."/>
            <person name="Guruge J."/>
            <person name="Turnbaugh P.J."/>
            <person name="Mahowald M."/>
            <person name="Liep D."/>
            <person name="Gordon J."/>
        </authorList>
    </citation>
    <scope>NUCLEOTIDE SEQUENCE [LARGE SCALE GENOMIC DNA]</scope>
    <source>
        <strain evidence="15 16">DSM 13279</strain>
    </source>
</reference>
<dbReference type="Proteomes" id="UP000003560">
    <property type="component" value="Unassembled WGS sequence"/>
</dbReference>
<dbReference type="STRING" id="445975.COLSTE_01968"/>
<proteinExistence type="inferred from homology"/>
<dbReference type="UniPathway" id="UPA00219"/>
<dbReference type="SUPFAM" id="SSF53623">
    <property type="entry name" value="MurD-like peptide ligases, catalytic domain"/>
    <property type="match status" value="1"/>
</dbReference>
<dbReference type="SUPFAM" id="SSF63418">
    <property type="entry name" value="MurE/MurF N-terminal domain"/>
    <property type="match status" value="1"/>
</dbReference>
<keyword evidence="5 10" id="KW-0067">ATP-binding</keyword>
<dbReference type="GO" id="GO:0005524">
    <property type="term" value="F:ATP binding"/>
    <property type="evidence" value="ECO:0007669"/>
    <property type="project" value="UniProtKB-UniRule"/>
</dbReference>
<keyword evidence="9 10" id="KW-0961">Cell wall biogenesis/degradation</keyword>
<dbReference type="GO" id="GO:0051301">
    <property type="term" value="P:cell division"/>
    <property type="evidence" value="ECO:0007669"/>
    <property type="project" value="UniProtKB-KW"/>
</dbReference>
<dbReference type="RefSeq" id="WP_006721597.1">
    <property type="nucleotide sequence ID" value="NZ_CP085935.1"/>
</dbReference>
<feature type="domain" description="Mur ligase central" evidence="14">
    <location>
        <begin position="116"/>
        <end position="316"/>
    </location>
</feature>
<dbReference type="HAMAP" id="MF_02019">
    <property type="entry name" value="MurF"/>
    <property type="match status" value="1"/>
</dbReference>
<feature type="domain" description="Mur ligase C-terminal" evidence="13">
    <location>
        <begin position="338"/>
        <end position="466"/>
    </location>
</feature>
<dbReference type="OrthoDB" id="9800958at2"/>
<dbReference type="InterPro" id="IPR004101">
    <property type="entry name" value="Mur_ligase_C"/>
</dbReference>
<evidence type="ECO:0000256" key="4">
    <source>
        <dbReference type="ARBA" id="ARBA00022741"/>
    </source>
</evidence>
<dbReference type="InterPro" id="IPR013221">
    <property type="entry name" value="Mur_ligase_cen"/>
</dbReference>
<evidence type="ECO:0000259" key="13">
    <source>
        <dbReference type="Pfam" id="PF02875"/>
    </source>
</evidence>
<evidence type="ECO:0000256" key="8">
    <source>
        <dbReference type="ARBA" id="ARBA00023306"/>
    </source>
</evidence>
<evidence type="ECO:0000256" key="9">
    <source>
        <dbReference type="ARBA" id="ARBA00023316"/>
    </source>
</evidence>
<comment type="catalytic activity">
    <reaction evidence="10 11">
        <text>D-alanyl-D-alanine + UDP-N-acetyl-alpha-D-muramoyl-L-alanyl-gamma-D-glutamyl-meso-2,6-diaminopimelate + ATP = UDP-N-acetyl-alpha-D-muramoyl-L-alanyl-gamma-D-glutamyl-meso-2,6-diaminopimeloyl-D-alanyl-D-alanine + ADP + phosphate + H(+)</text>
        <dbReference type="Rhea" id="RHEA:28374"/>
        <dbReference type="ChEBI" id="CHEBI:15378"/>
        <dbReference type="ChEBI" id="CHEBI:30616"/>
        <dbReference type="ChEBI" id="CHEBI:43474"/>
        <dbReference type="ChEBI" id="CHEBI:57822"/>
        <dbReference type="ChEBI" id="CHEBI:61386"/>
        <dbReference type="ChEBI" id="CHEBI:83905"/>
        <dbReference type="ChEBI" id="CHEBI:456216"/>
        <dbReference type="EC" id="6.3.2.10"/>
    </reaction>
</comment>
<keyword evidence="4 10" id="KW-0547">Nucleotide-binding</keyword>
<dbReference type="Gene3D" id="3.90.190.20">
    <property type="entry name" value="Mur ligase, C-terminal domain"/>
    <property type="match status" value="1"/>
</dbReference>
<dbReference type="GeneID" id="98003616"/>
<keyword evidence="8 10" id="KW-0131">Cell cycle</keyword>
<gene>
    <name evidence="10 15" type="primary">murF</name>
    <name evidence="15" type="ORF">COLSTE_01968</name>
</gene>
<dbReference type="EMBL" id="ABXJ01000114">
    <property type="protein sequence ID" value="EEA89855.1"/>
    <property type="molecule type" value="Genomic_DNA"/>
</dbReference>
<dbReference type="InterPro" id="IPR051046">
    <property type="entry name" value="MurCDEF_CellWall_CoF430Synth"/>
</dbReference>
<dbReference type="SUPFAM" id="SSF53244">
    <property type="entry name" value="MurD-like peptide ligases, peptide-binding domain"/>
    <property type="match status" value="1"/>
</dbReference>
<evidence type="ECO:0000256" key="10">
    <source>
        <dbReference type="HAMAP-Rule" id="MF_02019"/>
    </source>
</evidence>
<feature type="binding site" evidence="10">
    <location>
        <begin position="118"/>
        <end position="124"/>
    </location>
    <ligand>
        <name>ATP</name>
        <dbReference type="ChEBI" id="CHEBI:30616"/>
    </ligand>
</feature>
<dbReference type="InterPro" id="IPR035911">
    <property type="entry name" value="MurE/MurF_N"/>
</dbReference>
<comment type="function">
    <text evidence="10 11">Involved in cell wall formation. Catalyzes the final step in the synthesis of UDP-N-acetylmuramoyl-pentapeptide, the precursor of murein.</text>
</comment>
<dbReference type="GO" id="GO:0008766">
    <property type="term" value="F:UDP-N-acetylmuramoylalanyl-D-glutamyl-2,6-diaminopimelate-D-alanyl-D-alanine ligase activity"/>
    <property type="evidence" value="ECO:0007669"/>
    <property type="project" value="RHEA"/>
</dbReference>
<comment type="similarity">
    <text evidence="10">Belongs to the MurCDEF family. MurF subfamily.</text>
</comment>
<dbReference type="GO" id="GO:0047480">
    <property type="term" value="F:UDP-N-acetylmuramoyl-tripeptide-D-alanyl-D-alanine ligase activity"/>
    <property type="evidence" value="ECO:0007669"/>
    <property type="project" value="UniProtKB-UniRule"/>
</dbReference>
<comment type="pathway">
    <text evidence="10 11">Cell wall biogenesis; peptidoglycan biosynthesis.</text>
</comment>
<dbReference type="PANTHER" id="PTHR43024">
    <property type="entry name" value="UDP-N-ACETYLMURAMOYL-TRIPEPTIDE--D-ALANYL-D-ALANINE LIGASE"/>
    <property type="match status" value="1"/>
</dbReference>
<keyword evidence="6 10" id="KW-0133">Cell shape</keyword>
<evidence type="ECO:0000259" key="12">
    <source>
        <dbReference type="Pfam" id="PF01225"/>
    </source>
</evidence>
<accession>B6GCZ0</accession>
<evidence type="ECO:0000256" key="5">
    <source>
        <dbReference type="ARBA" id="ARBA00022840"/>
    </source>
</evidence>
<evidence type="ECO:0000313" key="15">
    <source>
        <dbReference type="EMBL" id="EEA89855.1"/>
    </source>
</evidence>
<dbReference type="GO" id="GO:0071555">
    <property type="term" value="P:cell wall organization"/>
    <property type="evidence" value="ECO:0007669"/>
    <property type="project" value="UniProtKB-KW"/>
</dbReference>
<evidence type="ECO:0000256" key="2">
    <source>
        <dbReference type="ARBA" id="ARBA00022598"/>
    </source>
</evidence>
<dbReference type="EC" id="6.3.2.10" evidence="10 11"/>
<protein>
    <recommendedName>
        <fullName evidence="10 11">UDP-N-acetylmuramoyl-tripeptide--D-alanyl-D-alanine ligase</fullName>
        <ecNumber evidence="10 11">6.3.2.10</ecNumber>
    </recommendedName>
    <alternativeName>
        <fullName evidence="10">D-alanyl-D-alanine-adding enzyme</fullName>
    </alternativeName>
</protein>
<dbReference type="HOGENOM" id="CLU_031507_1_1_11"/>
<evidence type="ECO:0000256" key="1">
    <source>
        <dbReference type="ARBA" id="ARBA00022490"/>
    </source>
</evidence>
<dbReference type="GO" id="GO:0008360">
    <property type="term" value="P:regulation of cell shape"/>
    <property type="evidence" value="ECO:0007669"/>
    <property type="project" value="UniProtKB-KW"/>
</dbReference>